<dbReference type="Pfam" id="PF02548">
    <property type="entry name" value="Pantoate_transf"/>
    <property type="match status" value="1"/>
</dbReference>
<dbReference type="AlphaFoldDB" id="A6WW04"/>
<dbReference type="eggNOG" id="COG0413">
    <property type="taxonomic scope" value="Bacteria"/>
</dbReference>
<evidence type="ECO:0000256" key="3">
    <source>
        <dbReference type="ARBA" id="ARBA00011424"/>
    </source>
</evidence>
<dbReference type="STRING" id="439375.Oant_0427"/>
<accession>A6WW04</accession>
<comment type="subcellular location">
    <subcellularLocation>
        <location evidence="7">Cytoplasm</location>
    </subcellularLocation>
</comment>
<dbReference type="FunFam" id="3.20.20.60:FF:000003">
    <property type="entry name" value="3-methyl-2-oxobutanoate hydroxymethyltransferase"/>
    <property type="match status" value="1"/>
</dbReference>
<evidence type="ECO:0000256" key="1">
    <source>
        <dbReference type="ARBA" id="ARBA00005033"/>
    </source>
</evidence>
<organism evidence="11 12">
    <name type="scientific">Brucella anthropi (strain ATCC 49188 / DSM 6882 / CCUG 24695 / JCM 21032 / LMG 3331 / NBRC 15819 / NCTC 12168 / Alc 37)</name>
    <name type="common">Ochrobactrum anthropi</name>
    <dbReference type="NCBI Taxonomy" id="439375"/>
    <lineage>
        <taxon>Bacteria</taxon>
        <taxon>Pseudomonadati</taxon>
        <taxon>Pseudomonadota</taxon>
        <taxon>Alphaproteobacteria</taxon>
        <taxon>Hyphomicrobiales</taxon>
        <taxon>Brucellaceae</taxon>
        <taxon>Brucella/Ochrobactrum group</taxon>
        <taxon>Brucella</taxon>
    </lineage>
</organism>
<evidence type="ECO:0000313" key="12">
    <source>
        <dbReference type="Proteomes" id="UP000002301"/>
    </source>
</evidence>
<dbReference type="NCBIfam" id="NF001452">
    <property type="entry name" value="PRK00311.1"/>
    <property type="match status" value="1"/>
</dbReference>
<proteinExistence type="inferred from homology"/>
<keyword evidence="12" id="KW-1185">Reference proteome</keyword>
<evidence type="ECO:0000256" key="4">
    <source>
        <dbReference type="ARBA" id="ARBA00022655"/>
    </source>
</evidence>
<protein>
    <recommendedName>
        <fullName evidence="7">3-methyl-2-oxobutanoate hydroxymethyltransferase</fullName>
        <ecNumber evidence="7">2.1.2.11</ecNumber>
    </recommendedName>
    <alternativeName>
        <fullName evidence="7">Ketopantoate hydroxymethyltransferase</fullName>
        <shortName evidence="7">KPHMT</shortName>
    </alternativeName>
</protein>
<dbReference type="InterPro" id="IPR040442">
    <property type="entry name" value="Pyrv_kinase-like_dom_sf"/>
</dbReference>
<dbReference type="Proteomes" id="UP000002301">
    <property type="component" value="Chromosome 1"/>
</dbReference>
<dbReference type="InterPro" id="IPR015813">
    <property type="entry name" value="Pyrv/PenolPyrv_kinase-like_dom"/>
</dbReference>
<dbReference type="SUPFAM" id="SSF51621">
    <property type="entry name" value="Phosphoenolpyruvate/pyruvate domain"/>
    <property type="match status" value="1"/>
</dbReference>
<sequence>MSRRNRRPEMSASVKQKRLTPKAISALKGERPIVSLTAYTTPIARLLDPHCDLLLVGDSLGMVLYGMDSTLAVTLDMMIVHGQAVMRGAETACVIVDMPFGSYQESKEQAFRNAARVMQETGCDGVKLEGGEEMAETVAFLVKRGIPVFGHVGLMPQQVNTVGGFRSLGRGDEEADRIRRDAQAIADAGAFALVIEGTVEPLAREITASLAIPTVGIGASAACDGQILVSDDMLGLFQDFTPRFVKRFAQLAPQISDAAKAYAEEVQARAFPGPEHVFGAKPKG</sequence>
<dbReference type="GO" id="GO:0005737">
    <property type="term" value="C:cytoplasm"/>
    <property type="evidence" value="ECO:0007669"/>
    <property type="project" value="UniProtKB-SubCell"/>
</dbReference>
<dbReference type="PIRSF" id="PIRSF000388">
    <property type="entry name" value="Pantoate_hydroxy_MeTrfase"/>
    <property type="match status" value="1"/>
</dbReference>
<feature type="binding site" evidence="7 10">
    <location>
        <position position="129"/>
    </location>
    <ligand>
        <name>Mg(2+)</name>
        <dbReference type="ChEBI" id="CHEBI:18420"/>
    </ligand>
</feature>
<comment type="catalytic activity">
    <reaction evidence="7">
        <text>(6R)-5,10-methylene-5,6,7,8-tetrahydrofolate + 3-methyl-2-oxobutanoate + H2O = 2-dehydropantoate + (6S)-5,6,7,8-tetrahydrofolate</text>
        <dbReference type="Rhea" id="RHEA:11824"/>
        <dbReference type="ChEBI" id="CHEBI:11561"/>
        <dbReference type="ChEBI" id="CHEBI:11851"/>
        <dbReference type="ChEBI" id="CHEBI:15377"/>
        <dbReference type="ChEBI" id="CHEBI:15636"/>
        <dbReference type="ChEBI" id="CHEBI:57453"/>
        <dbReference type="EC" id="2.1.2.11"/>
    </reaction>
</comment>
<dbReference type="HAMAP" id="MF_00156">
    <property type="entry name" value="PanB"/>
    <property type="match status" value="1"/>
</dbReference>
<dbReference type="GO" id="GO:0003864">
    <property type="term" value="F:3-methyl-2-oxobutanoate hydroxymethyltransferase activity"/>
    <property type="evidence" value="ECO:0007669"/>
    <property type="project" value="UniProtKB-UniRule"/>
</dbReference>
<dbReference type="PANTHER" id="PTHR20881:SF0">
    <property type="entry name" value="3-METHYL-2-OXOBUTANOATE HYDROXYMETHYLTRANSFERASE"/>
    <property type="match status" value="1"/>
</dbReference>
<feature type="binding site" evidence="7 9">
    <location>
        <position position="127"/>
    </location>
    <ligand>
        <name>3-methyl-2-oxobutanoate</name>
        <dbReference type="ChEBI" id="CHEBI:11851"/>
    </ligand>
</feature>
<evidence type="ECO:0000256" key="6">
    <source>
        <dbReference type="ARBA" id="ARBA00056497"/>
    </source>
</evidence>
<dbReference type="UniPathway" id="UPA00028">
    <property type="reaction ID" value="UER00003"/>
</dbReference>
<evidence type="ECO:0000256" key="8">
    <source>
        <dbReference type="PIRSR" id="PIRSR000388-1"/>
    </source>
</evidence>
<evidence type="ECO:0000313" key="11">
    <source>
        <dbReference type="EMBL" id="ABS13158.1"/>
    </source>
</evidence>
<reference evidence="11 12" key="1">
    <citation type="journal article" date="2011" name="J. Bacteriol.">
        <title>Genome of Ochrobactrum anthropi ATCC 49188 T, a versatile opportunistic pathogen and symbiont of several eukaryotic hosts.</title>
        <authorList>
            <person name="Chain P.S."/>
            <person name="Lang D.M."/>
            <person name="Comerci D.J."/>
            <person name="Malfatti S.A."/>
            <person name="Vergez L.M."/>
            <person name="Shin M."/>
            <person name="Ugalde R.A."/>
            <person name="Garcia E."/>
            <person name="Tolmasky M.E."/>
        </authorList>
    </citation>
    <scope>NUCLEOTIDE SEQUENCE [LARGE SCALE GENOMIC DNA]</scope>
    <source>
        <strain evidence="12">ATCC 49188 / DSM 6882 / CCUG 24695 / JCM 21032 / LMG 3331 / NBRC 15819 / NCTC 12168 / Alc 37</strain>
    </source>
</reference>
<dbReference type="GO" id="GO:0000287">
    <property type="term" value="F:magnesium ion binding"/>
    <property type="evidence" value="ECO:0007669"/>
    <property type="project" value="TreeGrafter"/>
</dbReference>
<feature type="binding site" evidence="7 10">
    <location>
        <position position="97"/>
    </location>
    <ligand>
        <name>Mg(2+)</name>
        <dbReference type="ChEBI" id="CHEBI:18420"/>
    </ligand>
</feature>
<dbReference type="KEGG" id="oan:Oant_0427"/>
<feature type="binding site" evidence="7 9">
    <location>
        <begin position="58"/>
        <end position="59"/>
    </location>
    <ligand>
        <name>3-methyl-2-oxobutanoate</name>
        <dbReference type="ChEBI" id="CHEBI:11851"/>
    </ligand>
</feature>
<keyword evidence="7" id="KW-0963">Cytoplasm</keyword>
<evidence type="ECO:0000256" key="2">
    <source>
        <dbReference type="ARBA" id="ARBA00008676"/>
    </source>
</evidence>
<gene>
    <name evidence="7" type="primary">panB</name>
    <name evidence="11" type="ordered locus">Oant_0427</name>
</gene>
<comment type="function">
    <text evidence="6 7">Catalyzes the reversible reaction in which hydroxymethyl group from 5,10-methylenetetrahydrofolate is transferred onto alpha-ketoisovalerate to form ketopantoate.</text>
</comment>
<comment type="similarity">
    <text evidence="2 7">Belongs to the PanB family.</text>
</comment>
<dbReference type="EMBL" id="CP000758">
    <property type="protein sequence ID" value="ABS13158.1"/>
    <property type="molecule type" value="Genomic_DNA"/>
</dbReference>
<comment type="pathway">
    <text evidence="1 7">Cofactor biosynthesis; (R)-pantothenate biosynthesis; (R)-pantoate from 3-methyl-2-oxobutanoate: step 1/2.</text>
</comment>
<dbReference type="GO" id="GO:0015940">
    <property type="term" value="P:pantothenate biosynthetic process"/>
    <property type="evidence" value="ECO:0007669"/>
    <property type="project" value="UniProtKB-UniRule"/>
</dbReference>
<dbReference type="HOGENOM" id="CLU_036645_1_0_5"/>
<dbReference type="Gene3D" id="3.20.20.60">
    <property type="entry name" value="Phosphoenolpyruvate-binding domains"/>
    <property type="match status" value="1"/>
</dbReference>
<feature type="binding site" evidence="7 9">
    <location>
        <position position="97"/>
    </location>
    <ligand>
        <name>3-methyl-2-oxobutanoate</name>
        <dbReference type="ChEBI" id="CHEBI:11851"/>
    </ligand>
</feature>
<feature type="active site" description="Proton acceptor" evidence="7 8">
    <location>
        <position position="196"/>
    </location>
</feature>
<keyword evidence="5 7" id="KW-0808">Transferase</keyword>
<keyword evidence="4 7" id="KW-0566">Pantothenate biosynthesis</keyword>
<comment type="cofactor">
    <cofactor evidence="7 10">
        <name>Mg(2+)</name>
        <dbReference type="ChEBI" id="CHEBI:18420"/>
    </cofactor>
    <text evidence="7 10">Binds 1 Mg(2+) ion per subunit.</text>
</comment>
<comment type="subunit">
    <text evidence="3 7">Homodecamer; pentamer of dimers.</text>
</comment>
<dbReference type="InterPro" id="IPR003700">
    <property type="entry name" value="Pantoate_hydroxy_MeTrfase"/>
</dbReference>
<dbReference type="PANTHER" id="PTHR20881">
    <property type="entry name" value="3-METHYL-2-OXOBUTANOATE HYDROXYMETHYLTRANSFERASE"/>
    <property type="match status" value="1"/>
</dbReference>
<evidence type="ECO:0000256" key="5">
    <source>
        <dbReference type="ARBA" id="ARBA00022679"/>
    </source>
</evidence>
<keyword evidence="7 10" id="KW-0479">Metal-binding</keyword>
<evidence type="ECO:0000256" key="9">
    <source>
        <dbReference type="PIRSR" id="PIRSR000388-2"/>
    </source>
</evidence>
<name>A6WW04_BRUA4</name>
<dbReference type="CDD" id="cd06557">
    <property type="entry name" value="KPHMT-like"/>
    <property type="match status" value="1"/>
</dbReference>
<feature type="binding site" evidence="7 10">
    <location>
        <position position="58"/>
    </location>
    <ligand>
        <name>Mg(2+)</name>
        <dbReference type="ChEBI" id="CHEBI:18420"/>
    </ligand>
</feature>
<keyword evidence="7 10" id="KW-0460">Magnesium</keyword>
<dbReference type="EC" id="2.1.2.11" evidence="7"/>
<evidence type="ECO:0000256" key="10">
    <source>
        <dbReference type="PIRSR" id="PIRSR000388-3"/>
    </source>
</evidence>
<evidence type="ECO:0000256" key="7">
    <source>
        <dbReference type="HAMAP-Rule" id="MF_00156"/>
    </source>
</evidence>
<dbReference type="NCBIfam" id="TIGR00222">
    <property type="entry name" value="panB"/>
    <property type="match status" value="1"/>
</dbReference>